<evidence type="ECO:0008006" key="3">
    <source>
        <dbReference type="Google" id="ProtNLM"/>
    </source>
</evidence>
<dbReference type="EMBL" id="WELI01000002">
    <property type="protein sequence ID" value="KAB7731919.1"/>
    <property type="molecule type" value="Genomic_DNA"/>
</dbReference>
<gene>
    <name evidence="1" type="ORF">F5984_06770</name>
</gene>
<dbReference type="Proteomes" id="UP000488299">
    <property type="component" value="Unassembled WGS sequence"/>
</dbReference>
<proteinExistence type="predicted"/>
<protein>
    <recommendedName>
        <fullName evidence="3">SIR2-like domain-containing protein</fullName>
    </recommendedName>
</protein>
<keyword evidence="2" id="KW-1185">Reference proteome</keyword>
<organism evidence="1 2">
    <name type="scientific">Rudanella paleaurantiibacter</name>
    <dbReference type="NCBI Taxonomy" id="2614655"/>
    <lineage>
        <taxon>Bacteria</taxon>
        <taxon>Pseudomonadati</taxon>
        <taxon>Bacteroidota</taxon>
        <taxon>Cytophagia</taxon>
        <taxon>Cytophagales</taxon>
        <taxon>Cytophagaceae</taxon>
        <taxon>Rudanella</taxon>
    </lineage>
</organism>
<evidence type="ECO:0000313" key="2">
    <source>
        <dbReference type="Proteomes" id="UP000488299"/>
    </source>
</evidence>
<dbReference type="RefSeq" id="WP_152123498.1">
    <property type="nucleotide sequence ID" value="NZ_WELI01000002.1"/>
</dbReference>
<reference evidence="1 2" key="1">
    <citation type="submission" date="2019-10" db="EMBL/GenBank/DDBJ databases">
        <title>Rudanella paleaurantiibacter sp. nov., isolated from sludge.</title>
        <authorList>
            <person name="Xu S.Q."/>
        </authorList>
    </citation>
    <scope>NUCLEOTIDE SEQUENCE [LARGE SCALE GENOMIC DNA]</scope>
    <source>
        <strain evidence="1 2">HX-22-17</strain>
    </source>
</reference>
<dbReference type="AlphaFoldDB" id="A0A7J5U293"/>
<accession>A0A7J5U293</accession>
<comment type="caution">
    <text evidence="1">The sequence shown here is derived from an EMBL/GenBank/DDBJ whole genome shotgun (WGS) entry which is preliminary data.</text>
</comment>
<name>A0A7J5U293_9BACT</name>
<evidence type="ECO:0000313" key="1">
    <source>
        <dbReference type="EMBL" id="KAB7731919.1"/>
    </source>
</evidence>
<dbReference type="InterPro" id="IPR029035">
    <property type="entry name" value="DHS-like_NAD/FAD-binding_dom"/>
</dbReference>
<dbReference type="Pfam" id="PF13289">
    <property type="entry name" value="SIR2_2"/>
    <property type="match status" value="1"/>
</dbReference>
<sequence>MDNRDLKGLTSTVLKFKVALLETLGASYAEFQNAINGEEPLKFYGLKSQVDEPNEYLIDISDILFWHDPIAYTDELERWQGSIITEQHKATLEFLIESDQMSVFADLVEAVKKKRIAPFVGAGFSKPCHFPLWGEAISQLINRLEGVSRSEERALQPALSYLDLVRGFLNNWQYLEAAQLIYERDQTQIESFVRNKFQLTDNIKLIGPVTLLPEIADGCIITTNFDCVIETVFQDKLKPIRGYMHGIQSQNQFVPKLIQGERCILKLHGDVSDPSTYIFSENQYKDAYGEDGIDYTKPLSKVLRQIFISHSLLFLGCSLSQDMTMTLFKDIVDKREFNIPDHYAILPKHKNHETFLAKETQLLNTKIRPIWYSVGEDENHQLLEALMQLLVDCAKGKARLQL</sequence>
<dbReference type="SUPFAM" id="SSF52467">
    <property type="entry name" value="DHS-like NAD/FAD-binding domain"/>
    <property type="match status" value="1"/>
</dbReference>